<evidence type="ECO:0000313" key="1">
    <source>
        <dbReference type="EMBL" id="WAM32849.1"/>
    </source>
</evidence>
<name>A0ABY7BJR9_9FIRM</name>
<sequence>MQISFRNIKDRVAILVNGKNLGTICDMFFSDLKVEGFQIQKNVVFGICTNIFVFAKDIESINQELLIATKIVSHINMASFVKAQEILFKEVITEDGFLMGIVNDILFDSVNFEILGYEISPSIWSYIKNKKIILNPEEIILRENKILS</sequence>
<dbReference type="Proteomes" id="UP001164909">
    <property type="component" value="Chromosome"/>
</dbReference>
<keyword evidence="2" id="KW-1185">Reference proteome</keyword>
<organism evidence="1 2">
    <name type="scientific">Caldicellulosiruptor morganii</name>
    <dbReference type="NCBI Taxonomy" id="1387555"/>
    <lineage>
        <taxon>Bacteria</taxon>
        <taxon>Bacillati</taxon>
        <taxon>Bacillota</taxon>
        <taxon>Bacillota incertae sedis</taxon>
        <taxon>Caldicellulosiruptorales</taxon>
        <taxon>Caldicellulosiruptoraceae</taxon>
        <taxon>Caldicellulosiruptor</taxon>
    </lineage>
</organism>
<dbReference type="SUPFAM" id="SSF50346">
    <property type="entry name" value="PRC-barrel domain"/>
    <property type="match status" value="1"/>
</dbReference>
<dbReference type="RefSeq" id="WP_045169544.1">
    <property type="nucleotide sequence ID" value="NZ_CP113865.1"/>
</dbReference>
<protein>
    <submittedName>
        <fullName evidence="1">PRC-barrel domain-containing protein</fullName>
    </submittedName>
</protein>
<proteinExistence type="predicted"/>
<evidence type="ECO:0000313" key="2">
    <source>
        <dbReference type="Proteomes" id="UP001164909"/>
    </source>
</evidence>
<gene>
    <name evidence="1" type="ORF">OTK00_001298</name>
</gene>
<accession>A0ABY7BJR9</accession>
<dbReference type="Gene3D" id="2.30.30.240">
    <property type="entry name" value="PRC-barrel domain"/>
    <property type="match status" value="1"/>
</dbReference>
<dbReference type="EMBL" id="CP113865">
    <property type="protein sequence ID" value="WAM32849.1"/>
    <property type="molecule type" value="Genomic_DNA"/>
</dbReference>
<reference evidence="1" key="1">
    <citation type="submission" date="2022-12" db="EMBL/GenBank/DDBJ databases">
        <authorList>
            <person name="Bing R.G."/>
            <person name="Willard D.J."/>
            <person name="Manesh M.J.H."/>
            <person name="Laemthong T."/>
            <person name="Crosby J.R."/>
            <person name="Kelly R.M."/>
        </authorList>
    </citation>
    <scope>NUCLEOTIDE SEQUENCE</scope>
    <source>
        <strain evidence="1">DSM 8990</strain>
    </source>
</reference>
<dbReference type="InterPro" id="IPR011033">
    <property type="entry name" value="PRC_barrel-like_sf"/>
</dbReference>